<evidence type="ECO:0000256" key="1">
    <source>
        <dbReference type="SAM" id="SignalP"/>
    </source>
</evidence>
<reference evidence="3" key="1">
    <citation type="submission" date="2018-10" db="EMBL/GenBank/DDBJ databases">
        <title>Effector identification in a new, highly contiguous assembly of the strawberry crown rot pathogen Phytophthora cactorum.</title>
        <authorList>
            <person name="Armitage A.D."/>
            <person name="Nellist C.F."/>
            <person name="Bates H."/>
            <person name="Vickerstaff R.J."/>
            <person name="Harrison R.J."/>
        </authorList>
    </citation>
    <scope>NUCLEOTIDE SEQUENCE</scope>
    <source>
        <strain evidence="2">15-7</strain>
        <strain evidence="3">4040</strain>
    </source>
</reference>
<name>A0A8T1BU45_9STRA</name>
<dbReference type="EMBL" id="RCMK01000952">
    <property type="protein sequence ID" value="KAG2906618.1"/>
    <property type="molecule type" value="Genomic_DNA"/>
</dbReference>
<dbReference type="Proteomes" id="UP000735874">
    <property type="component" value="Unassembled WGS sequence"/>
</dbReference>
<evidence type="ECO:0000313" key="3">
    <source>
        <dbReference type="EMBL" id="KAG2906618.1"/>
    </source>
</evidence>
<feature type="chain" id="PRO_5036275127" description="Secreted protein" evidence="1">
    <location>
        <begin position="27"/>
        <end position="109"/>
    </location>
</feature>
<protein>
    <recommendedName>
        <fullName evidence="5">Secreted protein</fullName>
    </recommendedName>
</protein>
<comment type="caution">
    <text evidence="3">The sequence shown here is derived from an EMBL/GenBank/DDBJ whole genome shotgun (WGS) entry which is preliminary data.</text>
</comment>
<evidence type="ECO:0008006" key="5">
    <source>
        <dbReference type="Google" id="ProtNLM"/>
    </source>
</evidence>
<sequence length="109" mass="12282">MEKRGRPPKFIFKHAVLACLLHFCMAAVESKTLCELFGVPPATLSHVANRPTSESSSCQPVVLYHFNVCDRFMLLFASKMCQSQICCLCGFWKGSTDAVSSNFRYFFQS</sequence>
<feature type="signal peptide" evidence="1">
    <location>
        <begin position="1"/>
        <end position="26"/>
    </location>
</feature>
<accession>A0A8T1BU45</accession>
<evidence type="ECO:0000313" key="2">
    <source>
        <dbReference type="EMBL" id="KAG2841871.1"/>
    </source>
</evidence>
<evidence type="ECO:0000313" key="4">
    <source>
        <dbReference type="Proteomes" id="UP000736787"/>
    </source>
</evidence>
<dbReference type="AlphaFoldDB" id="A0A8T1BU45"/>
<gene>
    <name evidence="2" type="ORF">PC113_g18934</name>
    <name evidence="3" type="ORF">PC117_g20446</name>
</gene>
<proteinExistence type="predicted"/>
<dbReference type="EMBL" id="RCMG01000927">
    <property type="protein sequence ID" value="KAG2841871.1"/>
    <property type="molecule type" value="Genomic_DNA"/>
</dbReference>
<keyword evidence="1" id="KW-0732">Signal</keyword>
<dbReference type="Proteomes" id="UP000736787">
    <property type="component" value="Unassembled WGS sequence"/>
</dbReference>
<organism evidence="3 4">
    <name type="scientific">Phytophthora cactorum</name>
    <dbReference type="NCBI Taxonomy" id="29920"/>
    <lineage>
        <taxon>Eukaryota</taxon>
        <taxon>Sar</taxon>
        <taxon>Stramenopiles</taxon>
        <taxon>Oomycota</taxon>
        <taxon>Peronosporomycetes</taxon>
        <taxon>Peronosporales</taxon>
        <taxon>Peronosporaceae</taxon>
        <taxon>Phytophthora</taxon>
    </lineage>
</organism>